<evidence type="ECO:0000256" key="6">
    <source>
        <dbReference type="ARBA" id="ARBA00023136"/>
    </source>
</evidence>
<reference evidence="8 9" key="1">
    <citation type="submission" date="2023-10" db="EMBL/GenBank/DDBJ databases">
        <title>Description of Microbulbifer bruguierae sp. nov., isolated from the sediments of mangrove plant Bruguiera sexangula and comparative genomic analyses of the genus Microbulbifer.</title>
        <authorList>
            <person name="Long M."/>
        </authorList>
    </citation>
    <scope>NUCLEOTIDE SEQUENCE [LARGE SCALE GENOMIC DNA]</scope>
    <source>
        <strain evidence="8 9">SPO729</strain>
    </source>
</reference>
<comment type="subcellular location">
    <subcellularLocation>
        <location evidence="1">Cell membrane</location>
        <topology evidence="1">Multi-pass membrane protein</topology>
    </subcellularLocation>
</comment>
<feature type="transmembrane region" description="Helical" evidence="7">
    <location>
        <begin position="116"/>
        <end position="135"/>
    </location>
</feature>
<feature type="transmembrane region" description="Helical" evidence="7">
    <location>
        <begin position="147"/>
        <end position="167"/>
    </location>
</feature>
<dbReference type="KEGG" id="mpaf:R5R33_06205"/>
<feature type="transmembrane region" description="Helical" evidence="7">
    <location>
        <begin position="243"/>
        <end position="267"/>
    </location>
</feature>
<gene>
    <name evidence="8" type="ORF">R5R33_06205</name>
</gene>
<protein>
    <submittedName>
        <fullName evidence="8">Oligosaccharide flippase family protein</fullName>
    </submittedName>
</protein>
<comment type="similarity">
    <text evidence="2">Belongs to the polysaccharide synthase family.</text>
</comment>
<dbReference type="PANTHER" id="PTHR30250">
    <property type="entry name" value="PST FAMILY PREDICTED COLANIC ACID TRANSPORTER"/>
    <property type="match status" value="1"/>
</dbReference>
<keyword evidence="9" id="KW-1185">Reference proteome</keyword>
<dbReference type="RefSeq" id="WP_318955171.1">
    <property type="nucleotide sequence ID" value="NZ_CP137555.1"/>
</dbReference>
<organism evidence="8 9">
    <name type="scientific">Microbulbifer pacificus</name>
    <dbReference type="NCBI Taxonomy" id="407164"/>
    <lineage>
        <taxon>Bacteria</taxon>
        <taxon>Pseudomonadati</taxon>
        <taxon>Pseudomonadota</taxon>
        <taxon>Gammaproteobacteria</taxon>
        <taxon>Cellvibrionales</taxon>
        <taxon>Microbulbiferaceae</taxon>
        <taxon>Microbulbifer</taxon>
    </lineage>
</organism>
<dbReference type="AlphaFoldDB" id="A0AAU0N3L6"/>
<evidence type="ECO:0000256" key="2">
    <source>
        <dbReference type="ARBA" id="ARBA00007430"/>
    </source>
</evidence>
<dbReference type="PANTHER" id="PTHR30250:SF10">
    <property type="entry name" value="LIPOPOLYSACCHARIDE BIOSYNTHESIS PROTEIN WZXC"/>
    <property type="match status" value="1"/>
</dbReference>
<proteinExistence type="inferred from homology"/>
<dbReference type="Pfam" id="PF13440">
    <property type="entry name" value="Polysacc_synt_3"/>
    <property type="match status" value="1"/>
</dbReference>
<keyword evidence="6 7" id="KW-0472">Membrane</keyword>
<feature type="transmembrane region" description="Helical" evidence="7">
    <location>
        <begin position="288"/>
        <end position="313"/>
    </location>
</feature>
<accession>A0AAU0N3L6</accession>
<feature type="transmembrane region" description="Helical" evidence="7">
    <location>
        <begin position="359"/>
        <end position="375"/>
    </location>
</feature>
<sequence>MSVRNKIVKGASVLAASQVLVALCSLLRNIIIARHIGSEETGIGTTFALTITLVEMTSNLALDRVLVQDDEGGSDAMLASAHLMQFFKGVILALILLLTAAPVANLFDLPHLVHGFQLMALVPLLHGLMHFDLVVRQRQLDFLPTALFDILPELLTLLAAFLASLLFDDYRLMLTVIILQTILAVSASHILARRPYRWTVNKDLARRKLHFGWPLLINGFLMFGIFQGDRVIIASLFDKHTLGWYSVAFSLCMLPTMIFAKLSAILLMPILSRNRENFELFGRCSSMALTACASFGLLMVCGFTLAGPALLQLSYGSEFMQATSVIGLLSVMQALRVLRIAPSIIANSQGHTENAMIANIFRSFSLPLAVYFATAGYSVQVIAACGIAGELVALAVSVIITPLAHGKRAFVGRLLLLFGTAAGAAIAVTLLAGDAQQPTTTVGVLLQLLYGAGGALILAGLLALTDAQLREECRNLLRRFNAAERNQSLAGNDT</sequence>
<dbReference type="Proteomes" id="UP001302477">
    <property type="component" value="Chromosome"/>
</dbReference>
<evidence type="ECO:0000256" key="5">
    <source>
        <dbReference type="ARBA" id="ARBA00022989"/>
    </source>
</evidence>
<dbReference type="EMBL" id="CP137555">
    <property type="protein sequence ID" value="WOX06719.1"/>
    <property type="molecule type" value="Genomic_DNA"/>
</dbReference>
<evidence type="ECO:0000256" key="7">
    <source>
        <dbReference type="SAM" id="Phobius"/>
    </source>
</evidence>
<evidence type="ECO:0000313" key="8">
    <source>
        <dbReference type="EMBL" id="WOX06719.1"/>
    </source>
</evidence>
<keyword evidence="3" id="KW-1003">Cell membrane</keyword>
<keyword evidence="5 7" id="KW-1133">Transmembrane helix</keyword>
<feature type="transmembrane region" description="Helical" evidence="7">
    <location>
        <begin position="381"/>
        <end position="403"/>
    </location>
</feature>
<feature type="transmembrane region" description="Helical" evidence="7">
    <location>
        <begin position="83"/>
        <end position="104"/>
    </location>
</feature>
<feature type="transmembrane region" description="Helical" evidence="7">
    <location>
        <begin position="213"/>
        <end position="237"/>
    </location>
</feature>
<feature type="transmembrane region" description="Helical" evidence="7">
    <location>
        <begin position="319"/>
        <end position="338"/>
    </location>
</feature>
<name>A0AAU0N3L6_9GAMM</name>
<feature type="transmembrane region" description="Helical" evidence="7">
    <location>
        <begin position="173"/>
        <end position="192"/>
    </location>
</feature>
<evidence type="ECO:0000256" key="1">
    <source>
        <dbReference type="ARBA" id="ARBA00004651"/>
    </source>
</evidence>
<keyword evidence="4 7" id="KW-0812">Transmembrane</keyword>
<dbReference type="InterPro" id="IPR050833">
    <property type="entry name" value="Poly_Biosynth_Transport"/>
</dbReference>
<feature type="transmembrane region" description="Helical" evidence="7">
    <location>
        <begin position="410"/>
        <end position="432"/>
    </location>
</feature>
<evidence type="ECO:0000256" key="3">
    <source>
        <dbReference type="ARBA" id="ARBA00022475"/>
    </source>
</evidence>
<feature type="transmembrane region" description="Helical" evidence="7">
    <location>
        <begin position="444"/>
        <end position="464"/>
    </location>
</feature>
<evidence type="ECO:0000313" key="9">
    <source>
        <dbReference type="Proteomes" id="UP001302477"/>
    </source>
</evidence>
<evidence type="ECO:0000256" key="4">
    <source>
        <dbReference type="ARBA" id="ARBA00022692"/>
    </source>
</evidence>
<dbReference type="GO" id="GO:0005886">
    <property type="term" value="C:plasma membrane"/>
    <property type="evidence" value="ECO:0007669"/>
    <property type="project" value="UniProtKB-SubCell"/>
</dbReference>